<dbReference type="Gene3D" id="3.30.160.670">
    <property type="match status" value="1"/>
</dbReference>
<name>A0AAN4W0A6_9BACT</name>
<dbReference type="Pfam" id="PF13590">
    <property type="entry name" value="DUF4136"/>
    <property type="match status" value="1"/>
</dbReference>
<dbReference type="Proteomes" id="UP001310022">
    <property type="component" value="Unassembled WGS sequence"/>
</dbReference>
<sequence length="187" mass="21610">MKNWQNLFFVLIAALTFSACSSVNVSYDYDRGADFSSYQTYSFMIKDPDQKINVGLNELMIRRVMSNIGGEMSARSYEEVENNPDLLINFYLKTKDKKNVYYDPYWGGWYGPWGPYRGPQVTEYTEGNLVIDIVDAKKKQLIWQGVATGSIDGKMKNPDKTMQKIVNEVFLRYPHKANEAFGYQVKK</sequence>
<gene>
    <name evidence="3" type="ORF">PEDI_21320</name>
</gene>
<reference evidence="3 4" key="1">
    <citation type="submission" date="2021-12" db="EMBL/GenBank/DDBJ databases">
        <title>Genome sequencing of bacteria with rrn-lacking chromosome and rrn-plasmid.</title>
        <authorList>
            <person name="Anda M."/>
            <person name="Iwasaki W."/>
        </authorList>
    </citation>
    <scope>NUCLEOTIDE SEQUENCE [LARGE SCALE GENOMIC DNA]</scope>
    <source>
        <strain evidence="3 4">NBRC 15940</strain>
    </source>
</reference>
<protein>
    <recommendedName>
        <fullName evidence="2">DUF4136 domain-containing protein</fullName>
    </recommendedName>
</protein>
<proteinExistence type="predicted"/>
<dbReference type="InterPro" id="IPR025411">
    <property type="entry name" value="DUF4136"/>
</dbReference>
<evidence type="ECO:0000256" key="1">
    <source>
        <dbReference type="SAM" id="SignalP"/>
    </source>
</evidence>
<evidence type="ECO:0000313" key="3">
    <source>
        <dbReference type="EMBL" id="GJM61580.1"/>
    </source>
</evidence>
<dbReference type="EMBL" id="BQKE01000001">
    <property type="protein sequence ID" value="GJM61580.1"/>
    <property type="molecule type" value="Genomic_DNA"/>
</dbReference>
<comment type="caution">
    <text evidence="3">The sequence shown here is derived from an EMBL/GenBank/DDBJ whole genome shotgun (WGS) entry which is preliminary data.</text>
</comment>
<keyword evidence="1" id="KW-0732">Signal</keyword>
<dbReference type="PROSITE" id="PS51257">
    <property type="entry name" value="PROKAR_LIPOPROTEIN"/>
    <property type="match status" value="1"/>
</dbReference>
<feature type="chain" id="PRO_5042904275" description="DUF4136 domain-containing protein" evidence="1">
    <location>
        <begin position="22"/>
        <end position="187"/>
    </location>
</feature>
<dbReference type="AlphaFoldDB" id="A0AAN4W0A6"/>
<evidence type="ECO:0000259" key="2">
    <source>
        <dbReference type="Pfam" id="PF13590"/>
    </source>
</evidence>
<accession>A0AAN4W0A6</accession>
<keyword evidence="4" id="KW-1185">Reference proteome</keyword>
<evidence type="ECO:0000313" key="4">
    <source>
        <dbReference type="Proteomes" id="UP001310022"/>
    </source>
</evidence>
<feature type="signal peptide" evidence="1">
    <location>
        <begin position="1"/>
        <end position="21"/>
    </location>
</feature>
<feature type="domain" description="DUF4136" evidence="2">
    <location>
        <begin position="25"/>
        <end position="174"/>
    </location>
</feature>
<organism evidence="3 4">
    <name type="scientific">Persicobacter diffluens</name>
    <dbReference type="NCBI Taxonomy" id="981"/>
    <lineage>
        <taxon>Bacteria</taxon>
        <taxon>Pseudomonadati</taxon>
        <taxon>Bacteroidota</taxon>
        <taxon>Cytophagia</taxon>
        <taxon>Cytophagales</taxon>
        <taxon>Persicobacteraceae</taxon>
        <taxon>Persicobacter</taxon>
    </lineage>
</organism>
<dbReference type="RefSeq" id="WP_053405594.1">
    <property type="nucleotide sequence ID" value="NZ_BQKE01000001.1"/>
</dbReference>